<dbReference type="NCBIfam" id="TIGR00644">
    <property type="entry name" value="recJ"/>
    <property type="match status" value="1"/>
</dbReference>
<dbReference type="Pfam" id="PF01368">
    <property type="entry name" value="DHH"/>
    <property type="match status" value="1"/>
</dbReference>
<dbReference type="GO" id="GO:0004527">
    <property type="term" value="F:exonuclease activity"/>
    <property type="evidence" value="ECO:0007669"/>
    <property type="project" value="UniProtKB-KW"/>
</dbReference>
<keyword evidence="3" id="KW-0540">Nuclease</keyword>
<reference evidence="12" key="1">
    <citation type="journal article" date="2019" name="Int. J. Syst. Evol. Microbiol.">
        <title>The Global Catalogue of Microorganisms (GCM) 10K type strain sequencing project: providing services to taxonomists for standard genome sequencing and annotation.</title>
        <authorList>
            <consortium name="The Broad Institute Genomics Platform"/>
            <consortium name="The Broad Institute Genome Sequencing Center for Infectious Disease"/>
            <person name="Wu L."/>
            <person name="Ma J."/>
        </authorList>
    </citation>
    <scope>NUCLEOTIDE SEQUENCE [LARGE SCALE GENOMIC DNA]</scope>
    <source>
        <strain evidence="12">CCM 8897</strain>
    </source>
</reference>
<dbReference type="Gene3D" id="3.10.310.30">
    <property type="match status" value="1"/>
</dbReference>
<dbReference type="InterPro" id="IPR041122">
    <property type="entry name" value="RecJ_OB"/>
</dbReference>
<keyword evidence="12" id="KW-1185">Reference proteome</keyword>
<protein>
    <recommendedName>
        <fullName evidence="2">Single-stranded-DNA-specific exonuclease RecJ</fullName>
    </recommendedName>
</protein>
<feature type="domain" description="DHHA1" evidence="8">
    <location>
        <begin position="342"/>
        <end position="434"/>
    </location>
</feature>
<proteinExistence type="inferred from homology"/>
<evidence type="ECO:0000256" key="5">
    <source>
        <dbReference type="ARBA" id="ARBA00022839"/>
    </source>
</evidence>
<dbReference type="PANTHER" id="PTHR30255">
    <property type="entry name" value="SINGLE-STRANDED-DNA-SPECIFIC EXONUCLEASE RECJ"/>
    <property type="match status" value="1"/>
</dbReference>
<dbReference type="InterPro" id="IPR003156">
    <property type="entry name" value="DHHA1_dom"/>
</dbReference>
<evidence type="ECO:0000259" key="9">
    <source>
        <dbReference type="Pfam" id="PF10141"/>
    </source>
</evidence>
<name>A0ABW1UQ39_9LACO</name>
<dbReference type="RefSeq" id="WP_379861386.1">
    <property type="nucleotide sequence ID" value="NZ_JBHSSM010000015.1"/>
</dbReference>
<evidence type="ECO:0000259" key="10">
    <source>
        <dbReference type="Pfam" id="PF17768"/>
    </source>
</evidence>
<evidence type="ECO:0000256" key="4">
    <source>
        <dbReference type="ARBA" id="ARBA00022801"/>
    </source>
</evidence>
<evidence type="ECO:0000259" key="7">
    <source>
        <dbReference type="Pfam" id="PF01368"/>
    </source>
</evidence>
<dbReference type="Pfam" id="PF10141">
    <property type="entry name" value="ssDNA-exonuc_C"/>
    <property type="match status" value="1"/>
</dbReference>
<dbReference type="InterPro" id="IPR004610">
    <property type="entry name" value="RecJ"/>
</dbReference>
<dbReference type="InterPro" id="IPR051673">
    <property type="entry name" value="SSDNA_exonuclease_RecJ"/>
</dbReference>
<feature type="compositionally biased region" description="Polar residues" evidence="6">
    <location>
        <begin position="569"/>
        <end position="580"/>
    </location>
</feature>
<evidence type="ECO:0000313" key="12">
    <source>
        <dbReference type="Proteomes" id="UP001596310"/>
    </source>
</evidence>
<dbReference type="EMBL" id="JBHSSM010000015">
    <property type="protein sequence ID" value="MFC6315091.1"/>
    <property type="molecule type" value="Genomic_DNA"/>
</dbReference>
<feature type="region of interest" description="Disordered" evidence="6">
    <location>
        <begin position="567"/>
        <end position="621"/>
    </location>
</feature>
<feature type="domain" description="DDH" evidence="7">
    <location>
        <begin position="80"/>
        <end position="224"/>
    </location>
</feature>
<comment type="similarity">
    <text evidence="1">Belongs to the RecJ family.</text>
</comment>
<accession>A0ABW1UQ39</accession>
<dbReference type="Gene3D" id="3.90.1640.30">
    <property type="match status" value="1"/>
</dbReference>
<dbReference type="SUPFAM" id="SSF64182">
    <property type="entry name" value="DHH phosphoesterases"/>
    <property type="match status" value="1"/>
</dbReference>
<evidence type="ECO:0000256" key="3">
    <source>
        <dbReference type="ARBA" id="ARBA00022722"/>
    </source>
</evidence>
<evidence type="ECO:0000256" key="6">
    <source>
        <dbReference type="SAM" id="MobiDB-lite"/>
    </source>
</evidence>
<organism evidence="11 12">
    <name type="scientific">Lapidilactobacillus achengensis</name>
    <dbReference type="NCBI Taxonomy" id="2486000"/>
    <lineage>
        <taxon>Bacteria</taxon>
        <taxon>Bacillati</taxon>
        <taxon>Bacillota</taxon>
        <taxon>Bacilli</taxon>
        <taxon>Lactobacillales</taxon>
        <taxon>Lactobacillaceae</taxon>
        <taxon>Lapidilactobacillus</taxon>
    </lineage>
</organism>
<evidence type="ECO:0000313" key="11">
    <source>
        <dbReference type="EMBL" id="MFC6315091.1"/>
    </source>
</evidence>
<dbReference type="Pfam" id="PF02272">
    <property type="entry name" value="DHHA1"/>
    <property type="match status" value="1"/>
</dbReference>
<comment type="caution">
    <text evidence="11">The sequence shown here is derived from an EMBL/GenBank/DDBJ whole genome shotgun (WGS) entry which is preliminary data.</text>
</comment>
<gene>
    <name evidence="11" type="primary">recJ</name>
    <name evidence="11" type="ORF">ACFQHW_05835</name>
</gene>
<dbReference type="Proteomes" id="UP001596310">
    <property type="component" value="Unassembled WGS sequence"/>
</dbReference>
<keyword evidence="4" id="KW-0378">Hydrolase</keyword>
<evidence type="ECO:0000259" key="8">
    <source>
        <dbReference type="Pfam" id="PF02272"/>
    </source>
</evidence>
<dbReference type="Pfam" id="PF17768">
    <property type="entry name" value="RecJ_OB"/>
    <property type="match status" value="1"/>
</dbReference>
<evidence type="ECO:0000256" key="1">
    <source>
        <dbReference type="ARBA" id="ARBA00005915"/>
    </source>
</evidence>
<feature type="domain" description="RecJ OB" evidence="10">
    <location>
        <begin position="458"/>
        <end position="557"/>
    </location>
</feature>
<dbReference type="PANTHER" id="PTHR30255:SF2">
    <property type="entry name" value="SINGLE-STRANDED-DNA-SPECIFIC EXONUCLEASE RECJ"/>
    <property type="match status" value="1"/>
</dbReference>
<keyword evidence="5 11" id="KW-0269">Exonuclease</keyword>
<feature type="domain" description="Single-stranded-DNA-specific exonuclease RecJ C-terminal" evidence="9">
    <location>
        <begin position="638"/>
        <end position="829"/>
    </location>
</feature>
<evidence type="ECO:0000256" key="2">
    <source>
        <dbReference type="ARBA" id="ARBA00019841"/>
    </source>
</evidence>
<sequence>MQDKWTAPKKLDQAEVANLAAALNLPPLIVAILMNRGLTDAAGIRAFLNVDLSQLTTPDHFHDLDRAVARIEQALDDNEKITVYGDYDADGVTSVAILVDTFSALGVDVDYYVPSRFSDGYGPNLARYQELVAQGTKLLITVDNGITGVDEVAYAQAHGMDVIITDHHDLPAQLPEAYAIVHPRHPQSTCDFGYFAGAGVAFYLAWGLLGDMPVELLDLATIGTIGDVMPLVADNRLLVAAGIKQIQADPRLGLTALAELAKIDLTQIDARQIAFGIVPRLNSLGRVGSARPAVALLTTFDDQAAAKIAQDVEQTNRQRQDLVTEVLAQAQTQLANEPTPKAIVVAGSDWAEGVLGIVASRLVDQYQCPTLVLSIAGETGVAKGSGRSVGEFDLFQALADYQTHFQKFGGHAGAVGLSLDATEIAGLREHLQNAAQSQSTAITATSGLSADYALSPTEVASLTPELIGQLATILGPFGEKNPEPNFMFDQLPWQQWQAIGKDQQTLKGVLTPQIEALAFRAGNLAPRLRQAGSQVALLGSLGTNTWQSQTKVQIMINGVQFLTPAATPKSASVQPQESPQPANPTPTTTRSTAPSAPSNRASESPASTSTSEKTPGQASALAKYNTDHWQWPQQQFEVVDCRRLHLGAQMLQHPWTYICFDSRLSKRLGQRYQQVNFISHPDQLTTPTAATVFIDLPRQVSQLQAYLQILQTPRLYLLFYTAPKRREQLKLQIPQLRALLKEIYQQPAIEQQQLTQFAEHCRLTPAQLDFGIRVFSELNFVKMDKDRLVANRQAVKQPLTASATFRQQQAMQQAYQQLALGSLQQVARFLKQA</sequence>
<dbReference type="InterPro" id="IPR001667">
    <property type="entry name" value="DDH_dom"/>
</dbReference>
<dbReference type="InterPro" id="IPR018779">
    <property type="entry name" value="RecJ_C"/>
</dbReference>
<feature type="compositionally biased region" description="Low complexity" evidence="6">
    <location>
        <begin position="585"/>
        <end position="615"/>
    </location>
</feature>
<dbReference type="InterPro" id="IPR038763">
    <property type="entry name" value="DHH_sf"/>
</dbReference>